<evidence type="ECO:0000313" key="1">
    <source>
        <dbReference type="EMBL" id="CAH6720332.1"/>
    </source>
</evidence>
<protein>
    <submittedName>
        <fullName evidence="1">Suppressor of yeast profilin deletion</fullName>
    </submittedName>
</protein>
<dbReference type="EMBL" id="CALSDN010000003">
    <property type="protein sequence ID" value="CAH6720332.1"/>
    <property type="molecule type" value="Genomic_DNA"/>
</dbReference>
<keyword evidence="2" id="KW-1185">Reference proteome</keyword>
<organism evidence="1 2">
    <name type="scientific">[Candida] jaroonii</name>
    <dbReference type="NCBI Taxonomy" id="467808"/>
    <lineage>
        <taxon>Eukaryota</taxon>
        <taxon>Fungi</taxon>
        <taxon>Dikarya</taxon>
        <taxon>Ascomycota</taxon>
        <taxon>Saccharomycotina</taxon>
        <taxon>Pichiomycetes</taxon>
        <taxon>Debaryomycetaceae</taxon>
        <taxon>Yamadazyma</taxon>
    </lineage>
</organism>
<name>A0ACA9Y6D2_9ASCO</name>
<proteinExistence type="predicted"/>
<comment type="caution">
    <text evidence="1">The sequence shown here is derived from an EMBL/GenBank/DDBJ whole genome shotgun (WGS) entry which is preliminary data.</text>
</comment>
<evidence type="ECO:0000313" key="2">
    <source>
        <dbReference type="Proteomes" id="UP001152531"/>
    </source>
</evidence>
<gene>
    <name evidence="1" type="ORF">CLIB1444_03S09560</name>
</gene>
<reference evidence="1" key="1">
    <citation type="submission" date="2022-06" db="EMBL/GenBank/DDBJ databases">
        <authorList>
            <person name="Legras J.-L."/>
            <person name="Devillers H."/>
            <person name="Grondin C."/>
        </authorList>
    </citation>
    <scope>NUCLEOTIDE SEQUENCE</scope>
    <source>
        <strain evidence="1">CLIB 1444</strain>
    </source>
</reference>
<sequence>MSELESFSTSILTNKTPEESASIVNQGVNNTKELIESNLIPFFENYTKLIQKQNFELSKLVNDQGIKITSFLNQDSTDLKQYGTFVRVWDTYLNSLNFQTQTNDQLIKYVKLEILSPLMNLVNNDIKFSEILINNQELKELAQANPIDEYQWGSKSFGIMNNFSSIKKFERQLIIKSIVGLFNFNANQHNKGVRGNEEAVKYSLNGFDIDKEMTDYLNLLMSSNPPPLPKLPPSSKPSSTAPSHSDKDFKDKKAKRQSKLFTNQKDAKDKEDRKKLRSRVGSIFGRKKKSKNGDLESIYSNQTASTNLTNLREESPQPSPVQPPVVRENGYERRVSNPNRDLPILPGTPNIENLKINDDHKETLAEPLELQEPPSIASHSAPSSGPNSRHASGVAKETYSFESGDDTNRFVTSPKINKYQELPEPNIDTPVESHFPESSTAPTPEVLEVEETPVSPTVNGEQSKSLQSPEKNAPAPPPARRAHPDRSEVKSQMFHSLPSARDSVVPQQFVPPALTTQTTGTSLINKTDMFNHSELLNKLKPGLNVSNSQIINVNFKQDNLAKASIIGELAFHYNDNDSNVEEMVVTVPPSTKTILNPVFLTKLQDNNVKVLINPINNKTLGGIKYMNQNLKLNQIPILIHSIWKFESHQASLMVNLKLNPNFGGSLVLNNLVVSVALNMSTESTSASSRPTGSFNKEKNRITWRYNNPVHLTESNSDEKLIARFMTNGVASEDDQGIQVKFSIDDVTSSGIECDYGVNVVGNLIAGNYSCQS</sequence>
<accession>A0ACA9Y6D2</accession>
<dbReference type="Proteomes" id="UP001152531">
    <property type="component" value="Unassembled WGS sequence"/>
</dbReference>